<protein>
    <submittedName>
        <fullName evidence="5">Conjugative transposon TraJ protein</fullName>
    </submittedName>
</protein>
<feature type="chain" id="PRO_5019863076" evidence="3">
    <location>
        <begin position="25"/>
        <end position="375"/>
    </location>
</feature>
<dbReference type="EMBL" id="RBKU01000001">
    <property type="protein sequence ID" value="RKR80682.1"/>
    <property type="molecule type" value="Genomic_DNA"/>
</dbReference>
<dbReference type="InterPro" id="IPR022393">
    <property type="entry name" value="Conjugative_transposon_TraJ"/>
</dbReference>
<dbReference type="InterPro" id="IPR012424">
    <property type="entry name" value="Conjugative_transposon_TraJ_C"/>
</dbReference>
<feature type="signal peptide" evidence="3">
    <location>
        <begin position="1"/>
        <end position="24"/>
    </location>
</feature>
<feature type="region of interest" description="Disordered" evidence="1">
    <location>
        <begin position="349"/>
        <end position="375"/>
    </location>
</feature>
<dbReference type="AlphaFoldDB" id="A0A495IVT8"/>
<keyword evidence="6" id="KW-1185">Reference proteome</keyword>
<comment type="caution">
    <text evidence="5">The sequence shown here is derived from an EMBL/GenBank/DDBJ whole genome shotgun (WGS) entry which is preliminary data.</text>
</comment>
<keyword evidence="3" id="KW-0732">Signal</keyword>
<sequence>MKKQTQKIAIMAITATLLPLLSRAQDPASGIQNMQSVLNTLYDQMIPMCSQLIGIGQGIAGFAALWYIAARVWKHIAAAEPVDFYPLLRPFVLGFCILTFPTVIALINGVLSPTVNATSAMVNNTNQAVRNILNGQEQANTQPPAPTNMNGNPDKWYQYAHPDNSAPSGTNTSPFADMFSDFGFKNMIKKMIFEILNVLFQAAALCIDVIRTFKLIVLAILGPLCFGMSVFDGFQHTAKQWLARYVNVYMWLPVANIFGAIIAKIQLNMVQFHQSDVVTGRGFDETNTLYLMFMVIGIIGYLTVPGIANYIINVGGHALFSKTSAIASMAITYGGGQALQGMMAGKAAAPPVTPASSTDKGEDNAHLKDRLSGNT</sequence>
<keyword evidence="2" id="KW-0472">Membrane</keyword>
<feature type="transmembrane region" description="Helical" evidence="2">
    <location>
        <begin position="289"/>
        <end position="312"/>
    </location>
</feature>
<reference evidence="5 6" key="1">
    <citation type="submission" date="2018-10" db="EMBL/GenBank/DDBJ databases">
        <title>Genomic Encyclopedia of Archaeal and Bacterial Type Strains, Phase II (KMG-II): from individual species to whole genera.</title>
        <authorList>
            <person name="Goeker M."/>
        </authorList>
    </citation>
    <scope>NUCLEOTIDE SEQUENCE [LARGE SCALE GENOMIC DNA]</scope>
    <source>
        <strain evidence="5 6">DSM 18602</strain>
    </source>
</reference>
<dbReference type="NCBIfam" id="TIGR03782">
    <property type="entry name" value="Bac_Flav_CT_J"/>
    <property type="match status" value="1"/>
</dbReference>
<evidence type="ECO:0000256" key="3">
    <source>
        <dbReference type="SAM" id="SignalP"/>
    </source>
</evidence>
<evidence type="ECO:0000259" key="4">
    <source>
        <dbReference type="Pfam" id="PF07863"/>
    </source>
</evidence>
<dbReference type="Pfam" id="PF07863">
    <property type="entry name" value="CtnDOT_TraJ"/>
    <property type="match status" value="1"/>
</dbReference>
<feature type="domain" description="Conjugative transposon TraJ C-terminal" evidence="4">
    <location>
        <begin position="31"/>
        <end position="348"/>
    </location>
</feature>
<keyword evidence="2" id="KW-1133">Transmembrane helix</keyword>
<gene>
    <name evidence="5" type="ORF">BDD43_0814</name>
</gene>
<evidence type="ECO:0000256" key="1">
    <source>
        <dbReference type="SAM" id="MobiDB-lite"/>
    </source>
</evidence>
<dbReference type="OrthoDB" id="1147144at2"/>
<name>A0A495IVT8_9SPHI</name>
<proteinExistence type="predicted"/>
<evidence type="ECO:0000256" key="2">
    <source>
        <dbReference type="SAM" id="Phobius"/>
    </source>
</evidence>
<organism evidence="5 6">
    <name type="scientific">Mucilaginibacter gracilis</name>
    <dbReference type="NCBI Taxonomy" id="423350"/>
    <lineage>
        <taxon>Bacteria</taxon>
        <taxon>Pseudomonadati</taxon>
        <taxon>Bacteroidota</taxon>
        <taxon>Sphingobacteriia</taxon>
        <taxon>Sphingobacteriales</taxon>
        <taxon>Sphingobacteriaceae</taxon>
        <taxon>Mucilaginibacter</taxon>
    </lineage>
</organism>
<evidence type="ECO:0000313" key="6">
    <source>
        <dbReference type="Proteomes" id="UP000268007"/>
    </source>
</evidence>
<dbReference type="Proteomes" id="UP000268007">
    <property type="component" value="Unassembled WGS sequence"/>
</dbReference>
<evidence type="ECO:0000313" key="5">
    <source>
        <dbReference type="EMBL" id="RKR80682.1"/>
    </source>
</evidence>
<feature type="transmembrane region" description="Helical" evidence="2">
    <location>
        <begin position="216"/>
        <end position="234"/>
    </location>
</feature>
<feature type="transmembrane region" description="Helical" evidence="2">
    <location>
        <begin position="91"/>
        <end position="111"/>
    </location>
</feature>
<feature type="transmembrane region" description="Helical" evidence="2">
    <location>
        <begin position="246"/>
        <end position="269"/>
    </location>
</feature>
<feature type="compositionally biased region" description="Low complexity" evidence="1">
    <location>
        <begin position="349"/>
        <end position="358"/>
    </location>
</feature>
<feature type="transmembrane region" description="Helical" evidence="2">
    <location>
        <begin position="191"/>
        <end position="210"/>
    </location>
</feature>
<accession>A0A495IVT8</accession>
<feature type="compositionally biased region" description="Basic and acidic residues" evidence="1">
    <location>
        <begin position="359"/>
        <end position="375"/>
    </location>
</feature>
<keyword evidence="2" id="KW-0812">Transmembrane</keyword>
<dbReference type="RefSeq" id="WP_121196501.1">
    <property type="nucleotide sequence ID" value="NZ_RBKU01000001.1"/>
</dbReference>